<dbReference type="EMBL" id="UFSW01000001">
    <property type="protein sequence ID" value="SUU97136.1"/>
    <property type="molecule type" value="Genomic_DNA"/>
</dbReference>
<feature type="transmembrane region" description="Helical" evidence="1">
    <location>
        <begin position="153"/>
        <end position="173"/>
    </location>
</feature>
<dbReference type="PANTHER" id="PTHR23028:SF53">
    <property type="entry name" value="ACYL_TRANSF_3 DOMAIN-CONTAINING PROTEIN"/>
    <property type="match status" value="1"/>
</dbReference>
<feature type="transmembrane region" description="Helical" evidence="1">
    <location>
        <begin position="32"/>
        <end position="48"/>
    </location>
</feature>
<organism evidence="3 4">
    <name type="scientific">Avibacterium paragallinarum</name>
    <name type="common">Haemophilus gallinarum</name>
    <dbReference type="NCBI Taxonomy" id="728"/>
    <lineage>
        <taxon>Bacteria</taxon>
        <taxon>Pseudomonadati</taxon>
        <taxon>Pseudomonadota</taxon>
        <taxon>Gammaproteobacteria</taxon>
        <taxon>Pasteurellales</taxon>
        <taxon>Pasteurellaceae</taxon>
        <taxon>Avibacterium</taxon>
    </lineage>
</organism>
<name>A0A380X4I4_AVIPA</name>
<feature type="transmembrane region" description="Helical" evidence="1">
    <location>
        <begin position="94"/>
        <end position="114"/>
    </location>
</feature>
<protein>
    <submittedName>
        <fullName evidence="3">O-acetyltransferase OatA</fullName>
        <ecNumber evidence="3">2.3.1.-</ecNumber>
    </submittedName>
</protein>
<accession>A0A380X4I4</accession>
<gene>
    <name evidence="3" type="primary">oatA_1</name>
    <name evidence="3" type="ORF">NCTC10926_00507</name>
</gene>
<sequence>MVQGCLSYPPPYTILFKKSNELNQSYSRRSDFLSLTFLVILISCFFLYSDNMPYIPGVMLLLPCLSTASIIYFSVSSSFVKRVLSNAFIVKIGLLSYSLYLWHWVIITSFHYILGDKAQHIFMIIIQMTLILLLSILGYLFIEKPIRYSQISFKKSFLFIYLIPSLLLIASNYCIRNSLRNWEKTFNADIIQQSNKKLESKIIVIGDSHSWHLKDFLNYIGDKEHWRASIFKYIEKKNPSCEITFEVDEQGHNCVYEEVKDYPIVFISFFYDLYSGDYPVPRSNPKDFIVKDFYTKFERFIRDLSKDKQVYIFSNIPALSYSPLRYFRVKYLGLSNYLPPIIHMGNIQESNQKIFSIIKDIPNVHWVDIVPYLPQYYYKEDKVVYADQDHLTGFGSYQIGVNFHQHQQLLPSKLVDSLYKNKN</sequence>
<keyword evidence="1" id="KW-0472">Membrane</keyword>
<dbReference type="Proteomes" id="UP000254620">
    <property type="component" value="Unassembled WGS sequence"/>
</dbReference>
<feature type="domain" description="SGNH" evidence="2">
    <location>
        <begin position="199"/>
        <end position="403"/>
    </location>
</feature>
<keyword evidence="3" id="KW-0808">Transferase</keyword>
<evidence type="ECO:0000256" key="1">
    <source>
        <dbReference type="SAM" id="Phobius"/>
    </source>
</evidence>
<keyword evidence="3" id="KW-0012">Acyltransferase</keyword>
<proteinExistence type="predicted"/>
<dbReference type="GO" id="GO:0000271">
    <property type="term" value="P:polysaccharide biosynthetic process"/>
    <property type="evidence" value="ECO:0007669"/>
    <property type="project" value="TreeGrafter"/>
</dbReference>
<evidence type="ECO:0000313" key="4">
    <source>
        <dbReference type="Proteomes" id="UP000254620"/>
    </source>
</evidence>
<dbReference type="InterPro" id="IPR050879">
    <property type="entry name" value="Acyltransferase_3"/>
</dbReference>
<feature type="transmembrane region" description="Helical" evidence="1">
    <location>
        <begin position="54"/>
        <end position="73"/>
    </location>
</feature>
<reference evidence="3 4" key="1">
    <citation type="submission" date="2018-06" db="EMBL/GenBank/DDBJ databases">
        <authorList>
            <consortium name="Pathogen Informatics"/>
            <person name="Doyle S."/>
        </authorList>
    </citation>
    <scope>NUCLEOTIDE SEQUENCE [LARGE SCALE GENOMIC DNA]</scope>
    <source>
        <strain evidence="3 4">NCTC10926</strain>
    </source>
</reference>
<dbReference type="PANTHER" id="PTHR23028">
    <property type="entry name" value="ACETYLTRANSFERASE"/>
    <property type="match status" value="1"/>
</dbReference>
<evidence type="ECO:0000313" key="3">
    <source>
        <dbReference type="EMBL" id="SUU97136.1"/>
    </source>
</evidence>
<dbReference type="EC" id="2.3.1.-" evidence="3"/>
<dbReference type="SUPFAM" id="SSF52266">
    <property type="entry name" value="SGNH hydrolase"/>
    <property type="match status" value="1"/>
</dbReference>
<feature type="transmembrane region" description="Helical" evidence="1">
    <location>
        <begin position="120"/>
        <end position="141"/>
    </location>
</feature>
<dbReference type="GO" id="GO:0016020">
    <property type="term" value="C:membrane"/>
    <property type="evidence" value="ECO:0007669"/>
    <property type="project" value="TreeGrafter"/>
</dbReference>
<evidence type="ECO:0000259" key="2">
    <source>
        <dbReference type="Pfam" id="PF19040"/>
    </source>
</evidence>
<keyword evidence="1" id="KW-1133">Transmembrane helix</keyword>
<dbReference type="GO" id="GO:0016746">
    <property type="term" value="F:acyltransferase activity"/>
    <property type="evidence" value="ECO:0007669"/>
    <property type="project" value="UniProtKB-KW"/>
</dbReference>
<dbReference type="AlphaFoldDB" id="A0A380X4I4"/>
<keyword evidence="1" id="KW-0812">Transmembrane</keyword>
<dbReference type="Pfam" id="PF19040">
    <property type="entry name" value="SGNH"/>
    <property type="match status" value="1"/>
</dbReference>
<dbReference type="InterPro" id="IPR043968">
    <property type="entry name" value="SGNH"/>
</dbReference>